<gene>
    <name evidence="3" type="ORF">PAXINDRAFT_170451</name>
</gene>
<dbReference type="SUPFAM" id="SSF117281">
    <property type="entry name" value="Kelch motif"/>
    <property type="match status" value="2"/>
</dbReference>
<reference evidence="3 4" key="1">
    <citation type="submission" date="2014-06" db="EMBL/GenBank/DDBJ databases">
        <authorList>
            <consortium name="DOE Joint Genome Institute"/>
            <person name="Kuo A."/>
            <person name="Kohler A."/>
            <person name="Nagy L.G."/>
            <person name="Floudas D."/>
            <person name="Copeland A."/>
            <person name="Barry K.W."/>
            <person name="Cichocki N."/>
            <person name="Veneault-Fourrey C."/>
            <person name="LaButti K."/>
            <person name="Lindquist E.A."/>
            <person name="Lipzen A."/>
            <person name="Lundell T."/>
            <person name="Morin E."/>
            <person name="Murat C."/>
            <person name="Sun H."/>
            <person name="Tunlid A."/>
            <person name="Henrissat B."/>
            <person name="Grigoriev I.V."/>
            <person name="Hibbett D.S."/>
            <person name="Martin F."/>
            <person name="Nordberg H.P."/>
            <person name="Cantor M.N."/>
            <person name="Hua S.X."/>
        </authorList>
    </citation>
    <scope>NUCLEOTIDE SEQUENCE [LARGE SCALE GENOMIC DNA]</scope>
    <source>
        <strain evidence="3 4">ATCC 200175</strain>
    </source>
</reference>
<feature type="compositionally biased region" description="Acidic residues" evidence="1">
    <location>
        <begin position="619"/>
        <end position="628"/>
    </location>
</feature>
<organism evidence="3 4">
    <name type="scientific">Paxillus involutus ATCC 200175</name>
    <dbReference type="NCBI Taxonomy" id="664439"/>
    <lineage>
        <taxon>Eukaryota</taxon>
        <taxon>Fungi</taxon>
        <taxon>Dikarya</taxon>
        <taxon>Basidiomycota</taxon>
        <taxon>Agaricomycotina</taxon>
        <taxon>Agaricomycetes</taxon>
        <taxon>Agaricomycetidae</taxon>
        <taxon>Boletales</taxon>
        <taxon>Paxilineae</taxon>
        <taxon>Paxillaceae</taxon>
        <taxon>Paxillus</taxon>
    </lineage>
</organism>
<feature type="chain" id="PRO_5002203688" description="Galactose oxidase" evidence="2">
    <location>
        <begin position="23"/>
        <end position="1000"/>
    </location>
</feature>
<feature type="compositionally biased region" description="Pro residues" evidence="1">
    <location>
        <begin position="920"/>
        <end position="929"/>
    </location>
</feature>
<evidence type="ECO:0000256" key="1">
    <source>
        <dbReference type="SAM" id="MobiDB-lite"/>
    </source>
</evidence>
<feature type="region of interest" description="Disordered" evidence="1">
    <location>
        <begin position="375"/>
        <end position="409"/>
    </location>
</feature>
<feature type="signal peptide" evidence="2">
    <location>
        <begin position="1"/>
        <end position="22"/>
    </location>
</feature>
<dbReference type="PANTHER" id="PTHR46175">
    <property type="entry name" value="BACTERIOOPSIN TRANSCRIPTIONAL ACTIVATOR"/>
    <property type="match status" value="1"/>
</dbReference>
<evidence type="ECO:0000313" key="3">
    <source>
        <dbReference type="EMBL" id="KIJ13380.1"/>
    </source>
</evidence>
<feature type="compositionally biased region" description="Low complexity" evidence="1">
    <location>
        <begin position="375"/>
        <end position="399"/>
    </location>
</feature>
<protein>
    <recommendedName>
        <fullName evidence="5">Galactose oxidase</fullName>
    </recommendedName>
</protein>
<dbReference type="AlphaFoldDB" id="A0A0C9TCR8"/>
<feature type="region of interest" description="Disordered" evidence="1">
    <location>
        <begin position="688"/>
        <end position="708"/>
    </location>
</feature>
<dbReference type="OrthoDB" id="432528at2759"/>
<evidence type="ECO:0008006" key="5">
    <source>
        <dbReference type="Google" id="ProtNLM"/>
    </source>
</evidence>
<dbReference type="Gene3D" id="2.120.10.80">
    <property type="entry name" value="Kelch-type beta propeller"/>
    <property type="match status" value="2"/>
</dbReference>
<keyword evidence="4" id="KW-1185">Reference proteome</keyword>
<dbReference type="HOGENOM" id="CLU_007044_0_0_1"/>
<feature type="compositionally biased region" description="Basic and acidic residues" evidence="1">
    <location>
        <begin position="783"/>
        <end position="792"/>
    </location>
</feature>
<feature type="region of interest" description="Disordered" evidence="1">
    <location>
        <begin position="783"/>
        <end position="1000"/>
    </location>
</feature>
<feature type="compositionally biased region" description="Polar residues" evidence="1">
    <location>
        <begin position="854"/>
        <end position="869"/>
    </location>
</feature>
<proteinExistence type="predicted"/>
<feature type="compositionally biased region" description="Polar residues" evidence="1">
    <location>
        <begin position="805"/>
        <end position="816"/>
    </location>
</feature>
<feature type="compositionally biased region" description="Polar residues" evidence="1">
    <location>
        <begin position="881"/>
        <end position="914"/>
    </location>
</feature>
<feature type="compositionally biased region" description="Polar residues" evidence="1">
    <location>
        <begin position="954"/>
        <end position="963"/>
    </location>
</feature>
<dbReference type="Proteomes" id="UP000053647">
    <property type="component" value="Unassembled WGS sequence"/>
</dbReference>
<dbReference type="Pfam" id="PF24681">
    <property type="entry name" value="Kelch_KLHDC2_KLHL20_DRC7"/>
    <property type="match status" value="1"/>
</dbReference>
<feature type="compositionally biased region" description="Polar residues" evidence="1">
    <location>
        <begin position="400"/>
        <end position="409"/>
    </location>
</feature>
<feature type="compositionally biased region" description="Polar residues" evidence="1">
    <location>
        <begin position="823"/>
        <end position="836"/>
    </location>
</feature>
<feature type="region of interest" description="Disordered" evidence="1">
    <location>
        <begin position="593"/>
        <end position="628"/>
    </location>
</feature>
<sequence>MPIRQALAGTRYLCFLPLIVIAQYTPTPRWGQAAAQLESTLYVHGGLSDPFNSYSYTSAPAVSDLLLLDLSTSFNASSPPWRLLSLQSSPAVAWHTLSAFNTTHLLLFGGQPGPDSQTVLTTLNDSAVLLSASTPTSPSFLVEPQNWAGEPMRRTRHSASSTGGKTWIVGGEKADGSGNAFDEHYLFSSSDAEFSLLPSSSNAPPDIYGHASLVLADGRLVVIGGYCASRSEPVPMDTVWSLDTTQSTVVWGQLSVSSASLPSPRRDFAAVVLADGNILIHGGGDMQLEVTYDDGWILDTSQNPMVWQNVGALAQLGQRKDHLAVQAGGYVLFCFGYGASSPASASLFIYDPTTSSMVSSYNALSLSSTSTLGSLPLPTQTGGSGSSGNTSTGDPSGSPDTSGAGSGSNDHTTTIALATTFGVLGLVAGGLATTYYIMRVRGRDKRAAGRFFQLGADPDVASAEEESGVGSVPVTSLAEEHISENGRGWVGPAAIVDILAHLNITKSGPGPSRPRKDMFADEDTRSFGWGGRLGALRRENSEGTSSWSLRSMSAMVRGIMSRDPSESGAGEAWDEWEKIGHFHGDQEGLIRQEEPDRNSRHSVGPTHGRDGSLWSYTDPFEDPQPEDAYDDLDLRLCEKHADYDRPVLNSHDLDNSDTTPFRPLYAALSLSVPLRVLHPLREASHTILSDPSHSLPETSQEQSAYAQSDNSIFSSQPADVFHATYSPTALHTSSTPSVSFPTRYSSILNDVPPPSQPIRRSDSWWLRFAKTPLLDRRTSLTSHKPLDFRDPRPAPSLVHTEESNKTSSIFAASQSIPIEHGRSVSSAHSGRTANTESAERLGGSFDVVQRRASDGSTSRRTPSVGSVQTIERGLLAMDSPKPSNASTAGKSLSLDSMPTASSQTLLPSLSSDAYSETPSPSDPTAPPEPISTSPKKGIAVSSRIKAYKRRMSQESDSQLSPLRNTRKREEMPSRSRPTIQYGLAPHASLFIANPDSKHPP</sequence>
<keyword evidence="2" id="KW-0732">Signal</keyword>
<evidence type="ECO:0000256" key="2">
    <source>
        <dbReference type="SAM" id="SignalP"/>
    </source>
</evidence>
<dbReference type="PANTHER" id="PTHR46175:SF4">
    <property type="entry name" value="BACTERIOOPSIN TRANSCRIPTIONAL ACTIVATOR"/>
    <property type="match status" value="1"/>
</dbReference>
<dbReference type="EMBL" id="KN819352">
    <property type="protein sequence ID" value="KIJ13380.1"/>
    <property type="molecule type" value="Genomic_DNA"/>
</dbReference>
<dbReference type="InterPro" id="IPR015915">
    <property type="entry name" value="Kelch-typ_b-propeller"/>
</dbReference>
<evidence type="ECO:0000313" key="4">
    <source>
        <dbReference type="Proteomes" id="UP000053647"/>
    </source>
</evidence>
<accession>A0A0C9TCR8</accession>
<name>A0A0C9TCR8_PAXIN</name>
<reference evidence="4" key="2">
    <citation type="submission" date="2015-01" db="EMBL/GenBank/DDBJ databases">
        <title>Evolutionary Origins and Diversification of the Mycorrhizal Mutualists.</title>
        <authorList>
            <consortium name="DOE Joint Genome Institute"/>
            <consortium name="Mycorrhizal Genomics Consortium"/>
            <person name="Kohler A."/>
            <person name="Kuo A."/>
            <person name="Nagy L.G."/>
            <person name="Floudas D."/>
            <person name="Copeland A."/>
            <person name="Barry K.W."/>
            <person name="Cichocki N."/>
            <person name="Veneault-Fourrey C."/>
            <person name="LaButti K."/>
            <person name="Lindquist E.A."/>
            <person name="Lipzen A."/>
            <person name="Lundell T."/>
            <person name="Morin E."/>
            <person name="Murat C."/>
            <person name="Riley R."/>
            <person name="Ohm R."/>
            <person name="Sun H."/>
            <person name="Tunlid A."/>
            <person name="Henrissat B."/>
            <person name="Grigoriev I.V."/>
            <person name="Hibbett D.S."/>
            <person name="Martin F."/>
        </authorList>
    </citation>
    <scope>NUCLEOTIDE SEQUENCE [LARGE SCALE GENOMIC DNA]</scope>
    <source>
        <strain evidence="4">ATCC 200175</strain>
    </source>
</reference>